<reference evidence="5" key="1">
    <citation type="journal article" date="2013" name="Nature">
        <title>Pan genome of the phytoplankton Emiliania underpins its global distribution.</title>
        <authorList>
            <person name="Read B.A."/>
            <person name="Kegel J."/>
            <person name="Klute M.J."/>
            <person name="Kuo A."/>
            <person name="Lefebvre S.C."/>
            <person name="Maumus F."/>
            <person name="Mayer C."/>
            <person name="Miller J."/>
            <person name="Monier A."/>
            <person name="Salamov A."/>
            <person name="Young J."/>
            <person name="Aguilar M."/>
            <person name="Claverie J.M."/>
            <person name="Frickenhaus S."/>
            <person name="Gonzalez K."/>
            <person name="Herman E.K."/>
            <person name="Lin Y.C."/>
            <person name="Napier J."/>
            <person name="Ogata H."/>
            <person name="Sarno A.F."/>
            <person name="Shmutz J."/>
            <person name="Schroeder D."/>
            <person name="de Vargas C."/>
            <person name="Verret F."/>
            <person name="von Dassow P."/>
            <person name="Valentin K."/>
            <person name="Van de Peer Y."/>
            <person name="Wheeler G."/>
            <person name="Dacks J.B."/>
            <person name="Delwiche C.F."/>
            <person name="Dyhrman S.T."/>
            <person name="Glockner G."/>
            <person name="John U."/>
            <person name="Richards T."/>
            <person name="Worden A.Z."/>
            <person name="Zhang X."/>
            <person name="Grigoriev I.V."/>
            <person name="Allen A.E."/>
            <person name="Bidle K."/>
            <person name="Borodovsky M."/>
            <person name="Bowler C."/>
            <person name="Brownlee C."/>
            <person name="Cock J.M."/>
            <person name="Elias M."/>
            <person name="Gladyshev V.N."/>
            <person name="Groth M."/>
            <person name="Guda C."/>
            <person name="Hadaegh A."/>
            <person name="Iglesias-Rodriguez M.D."/>
            <person name="Jenkins J."/>
            <person name="Jones B.M."/>
            <person name="Lawson T."/>
            <person name="Leese F."/>
            <person name="Lindquist E."/>
            <person name="Lobanov A."/>
            <person name="Lomsadze A."/>
            <person name="Malik S.B."/>
            <person name="Marsh M.E."/>
            <person name="Mackinder L."/>
            <person name="Mock T."/>
            <person name="Mueller-Roeber B."/>
            <person name="Pagarete A."/>
            <person name="Parker M."/>
            <person name="Probert I."/>
            <person name="Quesneville H."/>
            <person name="Raines C."/>
            <person name="Rensing S.A."/>
            <person name="Riano-Pachon D.M."/>
            <person name="Richier S."/>
            <person name="Rokitta S."/>
            <person name="Shiraiwa Y."/>
            <person name="Soanes D.M."/>
            <person name="van der Giezen M."/>
            <person name="Wahlund T.M."/>
            <person name="Williams B."/>
            <person name="Wilson W."/>
            <person name="Wolfe G."/>
            <person name="Wurch L.L."/>
        </authorList>
    </citation>
    <scope>NUCLEOTIDE SEQUENCE</scope>
</reference>
<feature type="signal peptide" evidence="2">
    <location>
        <begin position="1"/>
        <end position="20"/>
    </location>
</feature>
<evidence type="ECO:0000313" key="4">
    <source>
        <dbReference type="EnsemblProtists" id="EOD40555"/>
    </source>
</evidence>
<dbReference type="Pfam" id="PF09851">
    <property type="entry name" value="SHOCT"/>
    <property type="match status" value="1"/>
</dbReference>
<dbReference type="HOGENOM" id="CLU_1067238_0_0_1"/>
<protein>
    <recommendedName>
        <fullName evidence="3">SHOCT domain-containing protein</fullName>
    </recommendedName>
</protein>
<dbReference type="GeneID" id="17285826"/>
<dbReference type="EnsemblProtists" id="EOD40555">
    <property type="protein sequence ID" value="EOD40555"/>
    <property type="gene ID" value="EMIHUDRAFT_222665"/>
</dbReference>
<evidence type="ECO:0000256" key="2">
    <source>
        <dbReference type="SAM" id="SignalP"/>
    </source>
</evidence>
<dbReference type="Proteomes" id="UP000013827">
    <property type="component" value="Unassembled WGS sequence"/>
</dbReference>
<keyword evidence="1" id="KW-0472">Membrane</keyword>
<feature type="chain" id="PRO_5044264969" description="SHOCT domain-containing protein" evidence="2">
    <location>
        <begin position="21"/>
        <end position="261"/>
    </location>
</feature>
<evidence type="ECO:0000256" key="1">
    <source>
        <dbReference type="SAM" id="Phobius"/>
    </source>
</evidence>
<keyword evidence="1" id="KW-1133">Transmembrane helix</keyword>
<dbReference type="KEGG" id="ehx:EMIHUDRAFT_222665"/>
<evidence type="ECO:0000259" key="3">
    <source>
        <dbReference type="Pfam" id="PF09851"/>
    </source>
</evidence>
<dbReference type="InterPro" id="IPR018649">
    <property type="entry name" value="SHOCT"/>
</dbReference>
<dbReference type="RefSeq" id="XP_005792984.1">
    <property type="nucleotide sequence ID" value="XM_005792927.1"/>
</dbReference>
<keyword evidence="2" id="KW-0732">Signal</keyword>
<dbReference type="AlphaFoldDB" id="A0A0D3KXS0"/>
<reference evidence="4" key="2">
    <citation type="submission" date="2024-10" db="UniProtKB">
        <authorList>
            <consortium name="EnsemblProtists"/>
        </authorList>
    </citation>
    <scope>IDENTIFICATION</scope>
</reference>
<dbReference type="PaxDb" id="2903-EOD40555"/>
<evidence type="ECO:0000313" key="5">
    <source>
        <dbReference type="Proteomes" id="UP000013827"/>
    </source>
</evidence>
<keyword evidence="1" id="KW-0812">Transmembrane</keyword>
<proteinExistence type="predicted"/>
<accession>A0A0D3KXS0</accession>
<organism evidence="4 5">
    <name type="scientific">Emiliania huxleyi (strain CCMP1516)</name>
    <dbReference type="NCBI Taxonomy" id="280463"/>
    <lineage>
        <taxon>Eukaryota</taxon>
        <taxon>Haptista</taxon>
        <taxon>Haptophyta</taxon>
        <taxon>Prymnesiophyceae</taxon>
        <taxon>Isochrysidales</taxon>
        <taxon>Noelaerhabdaceae</taxon>
        <taxon>Emiliania</taxon>
    </lineage>
</organism>
<feature type="transmembrane region" description="Helical" evidence="1">
    <location>
        <begin position="168"/>
        <end position="193"/>
    </location>
</feature>
<keyword evidence="5" id="KW-1185">Reference proteome</keyword>
<feature type="domain" description="SHOCT" evidence="3">
    <location>
        <begin position="231"/>
        <end position="258"/>
    </location>
</feature>
<name>A0A0D3KXS0_EMIH1</name>
<sequence>MPRFVSRFLALLALVATARGACCGPGQFCGGDGKTCYENTAANLLVQGCGVLSCCSCQTSSIVTPKGLCTYQYCSGGSAFALQVTEISGGVRITDRERKSIVSCSSRVAPNFTAACEEIHQPGLDLITVGYDTMCDPRWNSLYCDATVSAVALAALGEAPWPARGPTFAAAALLVLAGAALLAAAGYFGGFLFGRMRTGRAARQGVRLEDGPAPETRSLSFGNDPLIDRLEKIAKLKRLLDADAITKDEFEKCKAELMQRL</sequence>